<comment type="caution">
    <text evidence="2">The sequence shown here is derived from an EMBL/GenBank/DDBJ whole genome shotgun (WGS) entry which is preliminary data.</text>
</comment>
<evidence type="ECO:0000313" key="2">
    <source>
        <dbReference type="EMBL" id="MFD2256918.1"/>
    </source>
</evidence>
<keyword evidence="1" id="KW-1133">Transmembrane helix</keyword>
<gene>
    <name evidence="2" type="ORF">ACFSSA_09540</name>
</gene>
<protein>
    <submittedName>
        <fullName evidence="2">Uncharacterized protein</fullName>
    </submittedName>
</protein>
<sequence>MDGEKIRSAGIATLGVGRSEYRGLVATAEGDELGRIYSIFSNTMAEEKKSRLLQVICGILLIVAILFIVTREPKRPAYQRWKDQAELLEKASEKSAAKARRSSDTELVRGLLNENLSDREFDFSVIAEAASGRKVIPLKSRESGDRVIAAISKVMDGLLPEMSASGSPVHELGRINEGSKYFENSLLKRLGEIDGISCEIPETRGGSLQRAGYPDLKITDKSSGEVYYLDPKLLESGSADSTFRSFYFAPKNETLKITEDATHLLLGIEHDGNDGRWRFLKWRLVDLSDLKVRLKAEFHASNRDIYTPSSVLEMNVIERKDDDR</sequence>
<evidence type="ECO:0000256" key="1">
    <source>
        <dbReference type="SAM" id="Phobius"/>
    </source>
</evidence>
<feature type="transmembrane region" description="Helical" evidence="1">
    <location>
        <begin position="52"/>
        <end position="70"/>
    </location>
</feature>
<keyword evidence="1" id="KW-0472">Membrane</keyword>
<dbReference type="RefSeq" id="WP_386820206.1">
    <property type="nucleotide sequence ID" value="NZ_JBHUIT010000017.1"/>
</dbReference>
<keyword evidence="3" id="KW-1185">Reference proteome</keyword>
<dbReference type="Proteomes" id="UP001597375">
    <property type="component" value="Unassembled WGS sequence"/>
</dbReference>
<accession>A0ABW5D751</accession>
<reference evidence="3" key="1">
    <citation type="journal article" date="2019" name="Int. J. Syst. Evol. Microbiol.">
        <title>The Global Catalogue of Microorganisms (GCM) 10K type strain sequencing project: providing services to taxonomists for standard genome sequencing and annotation.</title>
        <authorList>
            <consortium name="The Broad Institute Genomics Platform"/>
            <consortium name="The Broad Institute Genome Sequencing Center for Infectious Disease"/>
            <person name="Wu L."/>
            <person name="Ma J."/>
        </authorList>
    </citation>
    <scope>NUCLEOTIDE SEQUENCE [LARGE SCALE GENOMIC DNA]</scope>
    <source>
        <strain evidence="3">CGMCC 4.7106</strain>
    </source>
</reference>
<keyword evidence="1" id="KW-0812">Transmembrane</keyword>
<dbReference type="EMBL" id="JBHUIT010000017">
    <property type="protein sequence ID" value="MFD2256918.1"/>
    <property type="molecule type" value="Genomic_DNA"/>
</dbReference>
<proteinExistence type="predicted"/>
<organism evidence="2 3">
    <name type="scientific">Luteolibacter algae</name>
    <dbReference type="NCBI Taxonomy" id="454151"/>
    <lineage>
        <taxon>Bacteria</taxon>
        <taxon>Pseudomonadati</taxon>
        <taxon>Verrucomicrobiota</taxon>
        <taxon>Verrucomicrobiia</taxon>
        <taxon>Verrucomicrobiales</taxon>
        <taxon>Verrucomicrobiaceae</taxon>
        <taxon>Luteolibacter</taxon>
    </lineage>
</organism>
<evidence type="ECO:0000313" key="3">
    <source>
        <dbReference type="Proteomes" id="UP001597375"/>
    </source>
</evidence>
<name>A0ABW5D751_9BACT</name>